<dbReference type="Gene3D" id="3.10.620.30">
    <property type="match status" value="1"/>
</dbReference>
<sequence length="309" mass="33757">MYKHSLYSAYIISLILITLLSTSCTNSDDHSSTNPSSSNVRSNAPMVLQPAADGIITYGSGSVTIDASHTDDGYVMINYNGSSANVKLQITDPAGVVYTYNLHNGYETFPLTGGDGIYLIVIFENVSGDQYATAFSQSIDIKITNQYGPYLYPNQFVDFDASSKTVSKGSELANGAKSDLDVVTNVYNYVIKNIKYDNTKALSVKSGYIPVVDEILASGNGICFDYAAVMATMLRSQNIPTRLEVGYAGTAYHAWISVHLDDIGWVNGIIEFDGSQWKLMDPTFASNNTESELKKFIGDGSNYQTKYIY</sequence>
<dbReference type="SMART" id="SM00460">
    <property type="entry name" value="TGc"/>
    <property type="match status" value="1"/>
</dbReference>
<keyword evidence="4" id="KW-1185">Reference proteome</keyword>
<accession>A0ABR6WL73</accession>
<feature type="signal peptide" evidence="1">
    <location>
        <begin position="1"/>
        <end position="23"/>
    </location>
</feature>
<dbReference type="SUPFAM" id="SSF54001">
    <property type="entry name" value="Cysteine proteinases"/>
    <property type="match status" value="1"/>
</dbReference>
<dbReference type="InterPro" id="IPR002931">
    <property type="entry name" value="Transglutaminase-like"/>
</dbReference>
<evidence type="ECO:0000256" key="1">
    <source>
        <dbReference type="SAM" id="SignalP"/>
    </source>
</evidence>
<dbReference type="Pfam" id="PF01841">
    <property type="entry name" value="Transglut_core"/>
    <property type="match status" value="1"/>
</dbReference>
<evidence type="ECO:0000313" key="3">
    <source>
        <dbReference type="EMBL" id="MBC3797267.1"/>
    </source>
</evidence>
<protein>
    <submittedName>
        <fullName evidence="3">Transglutaminase domain-containing protein</fullName>
    </submittedName>
</protein>
<dbReference type="Proteomes" id="UP000653358">
    <property type="component" value="Unassembled WGS sequence"/>
</dbReference>
<gene>
    <name evidence="3" type="ORF">GH807_09425</name>
</gene>
<name>A0ABR6WL73_9FIRM</name>
<feature type="domain" description="Transglutaminase-like" evidence="2">
    <location>
        <begin position="215"/>
        <end position="284"/>
    </location>
</feature>
<dbReference type="EMBL" id="WJBB01000009">
    <property type="protein sequence ID" value="MBC3797267.1"/>
    <property type="molecule type" value="Genomic_DNA"/>
</dbReference>
<evidence type="ECO:0000313" key="4">
    <source>
        <dbReference type="Proteomes" id="UP000653358"/>
    </source>
</evidence>
<organism evidence="3 4">
    <name type="scientific">Acetobacterium tundrae</name>
    <dbReference type="NCBI Taxonomy" id="132932"/>
    <lineage>
        <taxon>Bacteria</taxon>
        <taxon>Bacillati</taxon>
        <taxon>Bacillota</taxon>
        <taxon>Clostridia</taxon>
        <taxon>Eubacteriales</taxon>
        <taxon>Eubacteriaceae</taxon>
        <taxon>Acetobacterium</taxon>
    </lineage>
</organism>
<proteinExistence type="predicted"/>
<dbReference type="PANTHER" id="PTHR33490:SF6">
    <property type="entry name" value="SLL1049 PROTEIN"/>
    <property type="match status" value="1"/>
</dbReference>
<dbReference type="RefSeq" id="WP_148603081.1">
    <property type="nucleotide sequence ID" value="NZ_RXYB01000005.1"/>
</dbReference>
<dbReference type="PROSITE" id="PS51257">
    <property type="entry name" value="PROKAR_LIPOPROTEIN"/>
    <property type="match status" value="1"/>
</dbReference>
<comment type="caution">
    <text evidence="3">The sequence shown here is derived from an EMBL/GenBank/DDBJ whole genome shotgun (WGS) entry which is preliminary data.</text>
</comment>
<keyword evidence="1" id="KW-0732">Signal</keyword>
<dbReference type="InterPro" id="IPR038765">
    <property type="entry name" value="Papain-like_cys_pep_sf"/>
</dbReference>
<reference evidence="3 4" key="1">
    <citation type="journal article" date="2020" name="mSystems">
        <title>Defining Genomic and Predicted Metabolic Features of the Acetobacterium Genus.</title>
        <authorList>
            <person name="Ross D.E."/>
            <person name="Marshall C.W."/>
            <person name="Gulliver D."/>
            <person name="May H.D."/>
            <person name="Norman R.S."/>
        </authorList>
    </citation>
    <scope>NUCLEOTIDE SEQUENCE [LARGE SCALE GENOMIC DNA]</scope>
    <source>
        <strain evidence="3 4">DSM 9173</strain>
    </source>
</reference>
<dbReference type="PANTHER" id="PTHR33490">
    <property type="entry name" value="BLR5614 PROTEIN-RELATED"/>
    <property type="match status" value="1"/>
</dbReference>
<feature type="chain" id="PRO_5046814388" evidence="1">
    <location>
        <begin position="24"/>
        <end position="309"/>
    </location>
</feature>
<evidence type="ECO:0000259" key="2">
    <source>
        <dbReference type="SMART" id="SM00460"/>
    </source>
</evidence>